<dbReference type="GO" id="GO:0005737">
    <property type="term" value="C:cytoplasm"/>
    <property type="evidence" value="ECO:0007669"/>
    <property type="project" value="UniProtKB-UniRule"/>
</dbReference>
<dbReference type="Gene3D" id="3.30.160.40">
    <property type="entry name" value="Porphobilinogen deaminase, C-terminal domain"/>
    <property type="match status" value="1"/>
</dbReference>
<dbReference type="InterPro" id="IPR022417">
    <property type="entry name" value="Porphobilin_deaminase_N"/>
</dbReference>
<evidence type="ECO:0000256" key="5">
    <source>
        <dbReference type="ARBA" id="ARBA00022679"/>
    </source>
</evidence>
<dbReference type="HAMAP" id="MF_00260">
    <property type="entry name" value="Porphobil_deam"/>
    <property type="match status" value="1"/>
</dbReference>
<evidence type="ECO:0000313" key="11">
    <source>
        <dbReference type="EMBL" id="RZO77771.1"/>
    </source>
</evidence>
<dbReference type="NCBIfam" id="TIGR00212">
    <property type="entry name" value="hemC"/>
    <property type="match status" value="1"/>
</dbReference>
<dbReference type="PRINTS" id="PR00151">
    <property type="entry name" value="PORPHBDMNASE"/>
</dbReference>
<comment type="caution">
    <text evidence="11">The sequence shown here is derived from an EMBL/GenBank/DDBJ whole genome shotgun (WGS) entry which is preliminary data.</text>
</comment>
<proteinExistence type="inferred from homology"/>
<dbReference type="Pfam" id="PF03900">
    <property type="entry name" value="Porphobil_deamC"/>
    <property type="match status" value="1"/>
</dbReference>
<comment type="subunit">
    <text evidence="4 8">Monomer.</text>
</comment>
<feature type="modified residue" description="S-(dipyrrolylmethanemethyl)cysteine" evidence="8">
    <location>
        <position position="241"/>
    </location>
</feature>
<keyword evidence="5 8" id="KW-0808">Transferase</keyword>
<dbReference type="Pfam" id="PF01379">
    <property type="entry name" value="Porphobil_deam"/>
    <property type="match status" value="1"/>
</dbReference>
<dbReference type="InterPro" id="IPR036803">
    <property type="entry name" value="Porphobilinogen_deaminase_C_sf"/>
</dbReference>
<gene>
    <name evidence="8 11" type="primary">hemC</name>
    <name evidence="11" type="ORF">EVA68_00660</name>
</gene>
<evidence type="ECO:0000256" key="8">
    <source>
        <dbReference type="HAMAP-Rule" id="MF_00260"/>
    </source>
</evidence>
<dbReference type="PIRSF" id="PIRSF001438">
    <property type="entry name" value="4pyrrol_synth_OHMeBilane_synth"/>
    <property type="match status" value="1"/>
</dbReference>
<comment type="miscellaneous">
    <text evidence="8">The porphobilinogen subunits are added to the dipyrromethane group.</text>
</comment>
<evidence type="ECO:0000259" key="10">
    <source>
        <dbReference type="Pfam" id="PF03900"/>
    </source>
</evidence>
<feature type="domain" description="Porphobilinogen deaminase N-terminal" evidence="9">
    <location>
        <begin position="5"/>
        <end position="212"/>
    </location>
</feature>
<dbReference type="GO" id="GO:0004418">
    <property type="term" value="F:hydroxymethylbilane synthase activity"/>
    <property type="evidence" value="ECO:0007669"/>
    <property type="project" value="UniProtKB-UniRule"/>
</dbReference>
<evidence type="ECO:0000259" key="9">
    <source>
        <dbReference type="Pfam" id="PF01379"/>
    </source>
</evidence>
<evidence type="ECO:0000313" key="12">
    <source>
        <dbReference type="Proteomes" id="UP000316199"/>
    </source>
</evidence>
<dbReference type="UniPathway" id="UPA00251">
    <property type="reaction ID" value="UER00319"/>
</dbReference>
<dbReference type="EC" id="2.5.1.61" evidence="8"/>
<accession>A0A520S5M7</accession>
<dbReference type="Gene3D" id="3.40.190.10">
    <property type="entry name" value="Periplasmic binding protein-like II"/>
    <property type="match status" value="2"/>
</dbReference>
<dbReference type="CDD" id="cd13646">
    <property type="entry name" value="PBP2_EcHMBS_like"/>
    <property type="match status" value="1"/>
</dbReference>
<name>A0A520S5M7_9GAMM</name>
<protein>
    <recommendedName>
        <fullName evidence="8">Porphobilinogen deaminase</fullName>
        <shortName evidence="8">PBG</shortName>
        <ecNumber evidence="8">2.5.1.61</ecNumber>
    </recommendedName>
    <alternativeName>
        <fullName evidence="8">Hydroxymethylbilane synthase</fullName>
        <shortName evidence="8">HMBS</shortName>
    </alternativeName>
    <alternativeName>
        <fullName evidence="8">Pre-uroporphyrinogen synthase</fullName>
    </alternativeName>
</protein>
<dbReference type="InterPro" id="IPR022418">
    <property type="entry name" value="Porphobilinogen_deaminase_C"/>
</dbReference>
<keyword evidence="6 8" id="KW-0627">Porphyrin biosynthesis</keyword>
<dbReference type="AlphaFoldDB" id="A0A520S5M7"/>
<organism evidence="11 12">
    <name type="scientific">OM182 bacterium</name>
    <dbReference type="NCBI Taxonomy" id="2510334"/>
    <lineage>
        <taxon>Bacteria</taxon>
        <taxon>Pseudomonadati</taxon>
        <taxon>Pseudomonadota</taxon>
        <taxon>Gammaproteobacteria</taxon>
        <taxon>OMG group</taxon>
        <taxon>OM182 clade</taxon>
    </lineage>
</organism>
<dbReference type="GO" id="GO:0006782">
    <property type="term" value="P:protoporphyrinogen IX biosynthetic process"/>
    <property type="evidence" value="ECO:0007669"/>
    <property type="project" value="UniProtKB-UniRule"/>
</dbReference>
<dbReference type="PANTHER" id="PTHR11557">
    <property type="entry name" value="PORPHOBILINOGEN DEAMINASE"/>
    <property type="match status" value="1"/>
</dbReference>
<dbReference type="SUPFAM" id="SSF54782">
    <property type="entry name" value="Porphobilinogen deaminase (hydroxymethylbilane synthase), C-terminal domain"/>
    <property type="match status" value="1"/>
</dbReference>
<evidence type="ECO:0000256" key="7">
    <source>
        <dbReference type="ARBA" id="ARBA00048169"/>
    </source>
</evidence>
<dbReference type="EMBL" id="SHAG01000001">
    <property type="protein sequence ID" value="RZO77771.1"/>
    <property type="molecule type" value="Genomic_DNA"/>
</dbReference>
<sequence>MSELLRIASRKSALALWQANYVRNELIESHPALDVEILGFTTEGDRNQLDSLSKIGGKGVFLKELEHALLEGEADIAVHSMKDVPGVLPDGLEIGAICARADASDALVSRKDIGLSQLEEGSRIGTSSLRRRLQLLAMFPNLEYVDVRGNVDTRIHKLNTGDYDAIVLATAGLCRLGLAGRITERISTDVCIPAAGQGAVGIECRSHDKRVRDLIAPLTDRRTEICLACERKVTAHLNADCSLPLAVYATLSNDEIQIKSFVGDIKSPHVIRKSIKGLIHNGSQIAEELAESLLADGAASILRGINES</sequence>
<evidence type="ECO:0000256" key="4">
    <source>
        <dbReference type="ARBA" id="ARBA00011245"/>
    </source>
</evidence>
<comment type="pathway">
    <text evidence="2">Porphyrin-containing compound metabolism; protoporphyrin-IX biosynthesis; coproporphyrinogen-III from 5-aminolevulinate: step 2/4.</text>
</comment>
<dbReference type="Proteomes" id="UP000316199">
    <property type="component" value="Unassembled WGS sequence"/>
</dbReference>
<dbReference type="InterPro" id="IPR000860">
    <property type="entry name" value="HemC"/>
</dbReference>
<comment type="similarity">
    <text evidence="3 8">Belongs to the HMBS family.</text>
</comment>
<comment type="cofactor">
    <cofactor evidence="8">
        <name>dipyrromethane</name>
        <dbReference type="ChEBI" id="CHEBI:60342"/>
    </cofactor>
    <text evidence="8">Binds 1 dipyrromethane group covalently.</text>
</comment>
<dbReference type="FunFam" id="3.40.190.10:FF:000004">
    <property type="entry name" value="Porphobilinogen deaminase"/>
    <property type="match status" value="1"/>
</dbReference>
<dbReference type="FunFam" id="3.40.190.10:FF:000005">
    <property type="entry name" value="Porphobilinogen deaminase"/>
    <property type="match status" value="1"/>
</dbReference>
<dbReference type="PANTHER" id="PTHR11557:SF0">
    <property type="entry name" value="PORPHOBILINOGEN DEAMINASE"/>
    <property type="match status" value="1"/>
</dbReference>
<reference evidence="11 12" key="1">
    <citation type="submission" date="2019-02" db="EMBL/GenBank/DDBJ databases">
        <title>Prokaryotic population dynamics and viral predation in marine succession experiment using metagenomics: the confinement effect.</title>
        <authorList>
            <person name="Haro-Moreno J.M."/>
            <person name="Rodriguez-Valera F."/>
            <person name="Lopez-Perez M."/>
        </authorList>
    </citation>
    <scope>NUCLEOTIDE SEQUENCE [LARGE SCALE GENOMIC DNA]</scope>
    <source>
        <strain evidence="11">MED-G157</strain>
    </source>
</reference>
<dbReference type="SUPFAM" id="SSF53850">
    <property type="entry name" value="Periplasmic binding protein-like II"/>
    <property type="match status" value="1"/>
</dbReference>
<comment type="catalytic activity">
    <reaction evidence="7 8">
        <text>4 porphobilinogen + H2O = hydroxymethylbilane + 4 NH4(+)</text>
        <dbReference type="Rhea" id="RHEA:13185"/>
        <dbReference type="ChEBI" id="CHEBI:15377"/>
        <dbReference type="ChEBI" id="CHEBI:28938"/>
        <dbReference type="ChEBI" id="CHEBI:57845"/>
        <dbReference type="ChEBI" id="CHEBI:58126"/>
        <dbReference type="EC" id="2.5.1.61"/>
    </reaction>
</comment>
<feature type="domain" description="Porphobilinogen deaminase C-terminal" evidence="10">
    <location>
        <begin position="226"/>
        <end position="294"/>
    </location>
</feature>
<evidence type="ECO:0000256" key="6">
    <source>
        <dbReference type="ARBA" id="ARBA00023244"/>
    </source>
</evidence>
<evidence type="ECO:0000256" key="1">
    <source>
        <dbReference type="ARBA" id="ARBA00002869"/>
    </source>
</evidence>
<comment type="function">
    <text evidence="1 8">Tetrapolymerization of the monopyrrole PBG into the hydroxymethylbilane pre-uroporphyrinogen in several discrete steps.</text>
</comment>
<evidence type="ECO:0000256" key="3">
    <source>
        <dbReference type="ARBA" id="ARBA00005638"/>
    </source>
</evidence>
<evidence type="ECO:0000256" key="2">
    <source>
        <dbReference type="ARBA" id="ARBA00004735"/>
    </source>
</evidence>